<protein>
    <recommendedName>
        <fullName evidence="18">Secreted protein</fullName>
    </recommendedName>
</protein>
<evidence type="ECO:0000313" key="15">
    <source>
        <dbReference type="Proteomes" id="UP000441208"/>
    </source>
</evidence>
<dbReference type="Proteomes" id="UP000433483">
    <property type="component" value="Unassembled WGS sequence"/>
</dbReference>
<dbReference type="Proteomes" id="UP000440732">
    <property type="component" value="Unassembled WGS sequence"/>
</dbReference>
<name>A0A6A3XT93_9STRA</name>
<dbReference type="Proteomes" id="UP000460718">
    <property type="component" value="Unassembled WGS sequence"/>
</dbReference>
<feature type="chain" id="PRO_5036166674" description="Secreted protein" evidence="1">
    <location>
        <begin position="25"/>
        <end position="225"/>
    </location>
</feature>
<evidence type="ECO:0000313" key="6">
    <source>
        <dbReference type="EMBL" id="KAE9187980.1"/>
    </source>
</evidence>
<evidence type="ECO:0008006" key="18">
    <source>
        <dbReference type="Google" id="ProtNLM"/>
    </source>
</evidence>
<accession>A0A6A3XT93</accession>
<dbReference type="EMBL" id="QXGA01002170">
    <property type="protein sequence ID" value="KAE9102607.1"/>
    <property type="molecule type" value="Genomic_DNA"/>
</dbReference>
<evidence type="ECO:0000313" key="10">
    <source>
        <dbReference type="Proteomes" id="UP000429523"/>
    </source>
</evidence>
<sequence>MRPATTRRMSLWLALLVCTRLGRYERQFGSSVDIPVGFQVESGSCVLVRQIGNESCGSLVSAAHLCATFSHSIGVTCPSNRRLRYILQFHLRALVNSRLCVRMMPAVDCISIGRRNISLSSHEQAVEISKALTLVVAWALNDPTRRPLQTSASLRLQMVSVRPLWAFAFCTILPEHVLIVPQLQLRVPLERLNCKFAPIEKLITTCLVTSNHLTFKSIRLNRFFF</sequence>
<evidence type="ECO:0000313" key="7">
    <source>
        <dbReference type="EMBL" id="KAE9202996.1"/>
    </source>
</evidence>
<organism evidence="7 13">
    <name type="scientific">Phytophthora fragariae</name>
    <dbReference type="NCBI Taxonomy" id="53985"/>
    <lineage>
        <taxon>Eukaryota</taxon>
        <taxon>Sar</taxon>
        <taxon>Stramenopiles</taxon>
        <taxon>Oomycota</taxon>
        <taxon>Peronosporomycetes</taxon>
        <taxon>Peronosporales</taxon>
        <taxon>Peronosporaceae</taxon>
        <taxon>Phytophthora</taxon>
    </lineage>
</organism>
<dbReference type="Proteomes" id="UP000440367">
    <property type="component" value="Unassembled WGS sequence"/>
</dbReference>
<evidence type="ECO:0000313" key="17">
    <source>
        <dbReference type="Proteomes" id="UP000486351"/>
    </source>
</evidence>
<dbReference type="Proteomes" id="UP000486351">
    <property type="component" value="Unassembled WGS sequence"/>
</dbReference>
<dbReference type="EMBL" id="QXFZ01001692">
    <property type="protein sequence ID" value="KAE9086460.1"/>
    <property type="molecule type" value="Genomic_DNA"/>
</dbReference>
<dbReference type="EMBL" id="QXFW01002188">
    <property type="protein sequence ID" value="KAE8981091.1"/>
    <property type="molecule type" value="Genomic_DNA"/>
</dbReference>
<evidence type="ECO:0000313" key="4">
    <source>
        <dbReference type="EMBL" id="KAE9086460.1"/>
    </source>
</evidence>
<gene>
    <name evidence="9" type="ORF">PF001_g17970</name>
    <name evidence="7" type="ORF">PF002_g21063</name>
    <name evidence="6" type="ORF">PF005_g20237</name>
    <name evidence="5" type="ORF">PF006_g22380</name>
    <name evidence="4" type="ORF">PF007_g20766</name>
    <name evidence="8" type="ORF">PF008_g26852</name>
    <name evidence="2" type="ORF">PF009_g19321</name>
    <name evidence="3" type="ORF">PF011_g22166</name>
</gene>
<reference evidence="10 11" key="1">
    <citation type="submission" date="2018-08" db="EMBL/GenBank/DDBJ databases">
        <title>Genomic investigation of the strawberry pathogen Phytophthora fragariae indicates pathogenicity is determined by transcriptional variation in three key races.</title>
        <authorList>
            <person name="Adams T.M."/>
            <person name="Armitage A.D."/>
            <person name="Sobczyk M.K."/>
            <person name="Bates H.J."/>
            <person name="Dunwell J.M."/>
            <person name="Nellist C.F."/>
            <person name="Harrison R.J."/>
        </authorList>
    </citation>
    <scope>NUCLEOTIDE SEQUENCE [LARGE SCALE GENOMIC DNA]</scope>
    <source>
        <strain evidence="9 12">A4</strain>
        <strain evidence="7 13">BC-1</strain>
        <strain evidence="6 11">NOV-27</strain>
        <strain evidence="5 14">NOV-5</strain>
        <strain evidence="4 15">NOV-71</strain>
        <strain evidence="8 17">NOV-77</strain>
        <strain evidence="2 10">NOV-9</strain>
        <strain evidence="3 16">SCRP245</strain>
    </source>
</reference>
<evidence type="ECO:0000313" key="8">
    <source>
        <dbReference type="EMBL" id="KAE9285696.1"/>
    </source>
</evidence>
<dbReference type="Proteomes" id="UP000441208">
    <property type="component" value="Unassembled WGS sequence"/>
</dbReference>
<feature type="signal peptide" evidence="1">
    <location>
        <begin position="1"/>
        <end position="24"/>
    </location>
</feature>
<dbReference type="Proteomes" id="UP000437068">
    <property type="component" value="Unassembled WGS sequence"/>
</dbReference>
<evidence type="ECO:0000313" key="16">
    <source>
        <dbReference type="Proteomes" id="UP000460718"/>
    </source>
</evidence>
<keyword evidence="11" id="KW-1185">Reference proteome</keyword>
<dbReference type="EMBL" id="QXGB01001616">
    <property type="protein sequence ID" value="KAE9187980.1"/>
    <property type="molecule type" value="Genomic_DNA"/>
</dbReference>
<evidence type="ECO:0000313" key="5">
    <source>
        <dbReference type="EMBL" id="KAE9102607.1"/>
    </source>
</evidence>
<evidence type="ECO:0000313" key="13">
    <source>
        <dbReference type="Proteomes" id="UP000440367"/>
    </source>
</evidence>
<dbReference type="EMBL" id="QXGF01001358">
    <property type="protein sequence ID" value="KAE8930593.1"/>
    <property type="molecule type" value="Genomic_DNA"/>
</dbReference>
<proteinExistence type="predicted"/>
<dbReference type="EMBL" id="QXGE01001338">
    <property type="protein sequence ID" value="KAE9294043.1"/>
    <property type="molecule type" value="Genomic_DNA"/>
</dbReference>
<evidence type="ECO:0000313" key="14">
    <source>
        <dbReference type="Proteomes" id="UP000440732"/>
    </source>
</evidence>
<evidence type="ECO:0000313" key="11">
    <source>
        <dbReference type="Proteomes" id="UP000433483"/>
    </source>
</evidence>
<comment type="caution">
    <text evidence="7">The sequence shown here is derived from an EMBL/GenBank/DDBJ whole genome shotgun (WGS) entry which is preliminary data.</text>
</comment>
<evidence type="ECO:0000313" key="9">
    <source>
        <dbReference type="EMBL" id="KAE9294043.1"/>
    </source>
</evidence>
<evidence type="ECO:0000313" key="12">
    <source>
        <dbReference type="Proteomes" id="UP000437068"/>
    </source>
</evidence>
<dbReference type="EMBL" id="QXFY01003381">
    <property type="protein sequence ID" value="KAE9285696.1"/>
    <property type="molecule type" value="Genomic_DNA"/>
</dbReference>
<dbReference type="Proteomes" id="UP000429523">
    <property type="component" value="Unassembled WGS sequence"/>
</dbReference>
<evidence type="ECO:0000313" key="3">
    <source>
        <dbReference type="EMBL" id="KAE8981091.1"/>
    </source>
</evidence>
<evidence type="ECO:0000256" key="1">
    <source>
        <dbReference type="SAM" id="SignalP"/>
    </source>
</evidence>
<dbReference type="EMBL" id="QXGD01001586">
    <property type="protein sequence ID" value="KAE9202996.1"/>
    <property type="molecule type" value="Genomic_DNA"/>
</dbReference>
<dbReference type="AlphaFoldDB" id="A0A6A3XT93"/>
<evidence type="ECO:0000313" key="2">
    <source>
        <dbReference type="EMBL" id="KAE8930593.1"/>
    </source>
</evidence>
<keyword evidence="1" id="KW-0732">Signal</keyword>